<dbReference type="Pfam" id="PF12657">
    <property type="entry name" value="TFIIIC_delta"/>
    <property type="match status" value="1"/>
</dbReference>
<dbReference type="AlphaFoldDB" id="A0A0K2TRJ0"/>
<sequence>MRLIGTYNLRFPVVVENATLWSEDDKLAILTSKCIYIYDLLANPGNVTTKMNWKLKFIHNSEEVNPWQLDMDLNREKLFMESIESDIGAINMDKTLSPQMESGKASFRQFIKGDWICPLSISPKLISSNVRSDESYLLTLTSDHWVRLYGLSKTDCEWVLMKDISETLHSHLKSSNWETSQPHNVDTLRTRSYAQATVSFLWINKYQIFLLAQKNGDIFVLDKDLKVQSVFKGLNSLEMNLLFAVPRSQDFVLLACGIDGRIHGFKVNPESLEFVALRMKIWNDPDMITIAQILLILNETNRMRLLVTKGCFIVYINIVGEEVEVEDAVAVSSSPINSIIRTGEDAFIIMPLSRSLIVMNNDKAMNEFKELN</sequence>
<evidence type="ECO:0000313" key="2">
    <source>
        <dbReference type="EMBL" id="CDW28405.1"/>
    </source>
</evidence>
<name>A0A0K2TRJ0_LEPSM</name>
<dbReference type="SUPFAM" id="SSF50978">
    <property type="entry name" value="WD40 repeat-like"/>
    <property type="match status" value="1"/>
</dbReference>
<dbReference type="InterPro" id="IPR024761">
    <property type="entry name" value="TFIIIC_delta_N"/>
</dbReference>
<feature type="domain" description="Transcription factor IIIC 90kDa subunit N-terminal" evidence="1">
    <location>
        <begin position="21"/>
        <end position="222"/>
    </location>
</feature>
<dbReference type="EMBL" id="HACA01011044">
    <property type="protein sequence ID" value="CDW28405.1"/>
    <property type="molecule type" value="Transcribed_RNA"/>
</dbReference>
<evidence type="ECO:0000259" key="1">
    <source>
        <dbReference type="Pfam" id="PF12657"/>
    </source>
</evidence>
<reference evidence="2" key="1">
    <citation type="submission" date="2014-05" db="EMBL/GenBank/DDBJ databases">
        <authorList>
            <person name="Chronopoulou M."/>
        </authorList>
    </citation>
    <scope>NUCLEOTIDE SEQUENCE</scope>
    <source>
        <tissue evidence="2">Whole organism</tissue>
    </source>
</reference>
<protein>
    <submittedName>
        <fullName evidence="2">Putative LOC100874793 [Megachile rotundata]</fullName>
    </submittedName>
</protein>
<accession>A0A0K2TRJ0</accession>
<dbReference type="InterPro" id="IPR036322">
    <property type="entry name" value="WD40_repeat_dom_sf"/>
</dbReference>
<proteinExistence type="predicted"/>
<organism evidence="2">
    <name type="scientific">Lepeophtheirus salmonis</name>
    <name type="common">Salmon louse</name>
    <name type="synonym">Caligus salmonis</name>
    <dbReference type="NCBI Taxonomy" id="72036"/>
    <lineage>
        <taxon>Eukaryota</taxon>
        <taxon>Metazoa</taxon>
        <taxon>Ecdysozoa</taxon>
        <taxon>Arthropoda</taxon>
        <taxon>Crustacea</taxon>
        <taxon>Multicrustacea</taxon>
        <taxon>Hexanauplia</taxon>
        <taxon>Copepoda</taxon>
        <taxon>Siphonostomatoida</taxon>
        <taxon>Caligidae</taxon>
        <taxon>Lepeophtheirus</taxon>
    </lineage>
</organism>
<feature type="non-terminal residue" evidence="2">
    <location>
        <position position="372"/>
    </location>
</feature>